<keyword evidence="1" id="KW-1133">Transmembrane helix</keyword>
<reference evidence="2" key="1">
    <citation type="submission" date="2022-08" db="EMBL/GenBank/DDBJ databases">
        <authorList>
            <person name="Kallberg Y."/>
            <person name="Tangrot J."/>
            <person name="Rosling A."/>
        </authorList>
    </citation>
    <scope>NUCLEOTIDE SEQUENCE</scope>
    <source>
        <strain evidence="2">Wild A</strain>
    </source>
</reference>
<evidence type="ECO:0000256" key="1">
    <source>
        <dbReference type="SAM" id="Phobius"/>
    </source>
</evidence>
<sequence>MNRPSGTKRVLQIIVLICCDVSLKPTMWVVLSWFWIEDLDRSVGVMDFLGTTDRIKAKLLSGRYVNQLLEGVVLGVEGLENLTNDPTSQRIDYLIESFVIDVDYEFDLGVRIGNQGIIGGTFRDKFHLVDSCNHSHFSQERSTANVDKSTILCLLY</sequence>
<organism evidence="2 3">
    <name type="scientific">Funneliformis geosporum</name>
    <dbReference type="NCBI Taxonomy" id="1117311"/>
    <lineage>
        <taxon>Eukaryota</taxon>
        <taxon>Fungi</taxon>
        <taxon>Fungi incertae sedis</taxon>
        <taxon>Mucoromycota</taxon>
        <taxon>Glomeromycotina</taxon>
        <taxon>Glomeromycetes</taxon>
        <taxon>Glomerales</taxon>
        <taxon>Glomeraceae</taxon>
        <taxon>Funneliformis</taxon>
    </lineage>
</organism>
<evidence type="ECO:0000313" key="3">
    <source>
        <dbReference type="Proteomes" id="UP001153678"/>
    </source>
</evidence>
<comment type="caution">
    <text evidence="2">The sequence shown here is derived from an EMBL/GenBank/DDBJ whole genome shotgun (WGS) entry which is preliminary data.</text>
</comment>
<protein>
    <submittedName>
        <fullName evidence="2">18590_t:CDS:1</fullName>
    </submittedName>
</protein>
<proteinExistence type="predicted"/>
<keyword evidence="3" id="KW-1185">Reference proteome</keyword>
<gene>
    <name evidence="2" type="ORF">FWILDA_LOCUS2351</name>
</gene>
<dbReference type="EMBL" id="CAMKVN010000265">
    <property type="protein sequence ID" value="CAI2166001.1"/>
    <property type="molecule type" value="Genomic_DNA"/>
</dbReference>
<keyword evidence="1" id="KW-0472">Membrane</keyword>
<name>A0A9W4SEV6_9GLOM</name>
<evidence type="ECO:0000313" key="2">
    <source>
        <dbReference type="EMBL" id="CAI2166001.1"/>
    </source>
</evidence>
<keyword evidence="1" id="KW-0812">Transmembrane</keyword>
<accession>A0A9W4SEV6</accession>
<feature type="transmembrane region" description="Helical" evidence="1">
    <location>
        <begin position="12"/>
        <end position="36"/>
    </location>
</feature>
<dbReference type="Proteomes" id="UP001153678">
    <property type="component" value="Unassembled WGS sequence"/>
</dbReference>
<dbReference type="AlphaFoldDB" id="A0A9W4SEV6"/>